<accession>A0A183SZR6</accession>
<dbReference type="AlphaFoldDB" id="A0A183SZR6"/>
<dbReference type="PROSITE" id="PS00616">
    <property type="entry name" value="HIS_ACID_PHOSPHAT_1"/>
    <property type="match status" value="1"/>
</dbReference>
<dbReference type="Proteomes" id="UP000275846">
    <property type="component" value="Unassembled WGS sequence"/>
</dbReference>
<reference evidence="3" key="1">
    <citation type="submission" date="2016-06" db="UniProtKB">
        <authorList>
            <consortium name="WormBaseParasite"/>
        </authorList>
    </citation>
    <scope>IDENTIFICATION</scope>
</reference>
<dbReference type="WBParaSite" id="SSLN_0001007601-mRNA-1">
    <property type="protein sequence ID" value="SSLN_0001007601-mRNA-1"/>
    <property type="gene ID" value="SSLN_0001007601"/>
</dbReference>
<name>A0A183SZR6_SCHSO</name>
<organism evidence="3">
    <name type="scientific">Schistocephalus solidus</name>
    <name type="common">Tapeworm</name>
    <dbReference type="NCBI Taxonomy" id="70667"/>
    <lineage>
        <taxon>Eukaryota</taxon>
        <taxon>Metazoa</taxon>
        <taxon>Spiralia</taxon>
        <taxon>Lophotrochozoa</taxon>
        <taxon>Platyhelminthes</taxon>
        <taxon>Cestoda</taxon>
        <taxon>Eucestoda</taxon>
        <taxon>Diphyllobothriidea</taxon>
        <taxon>Diphyllobothriidae</taxon>
        <taxon>Schistocephalus</taxon>
    </lineage>
</organism>
<proteinExistence type="predicted"/>
<gene>
    <name evidence="1" type="ORF">SSLN_LOCUS9714</name>
</gene>
<evidence type="ECO:0000313" key="1">
    <source>
        <dbReference type="EMBL" id="VDL96099.1"/>
    </source>
</evidence>
<protein>
    <submittedName>
        <fullName evidence="1 3">Uncharacterized protein</fullName>
    </submittedName>
</protein>
<dbReference type="InterPro" id="IPR033379">
    <property type="entry name" value="Acid_Pase_AS"/>
</dbReference>
<evidence type="ECO:0000313" key="2">
    <source>
        <dbReference type="Proteomes" id="UP000275846"/>
    </source>
</evidence>
<evidence type="ECO:0000313" key="3">
    <source>
        <dbReference type="WBParaSite" id="SSLN_0001007601-mRNA-1"/>
    </source>
</evidence>
<reference evidence="1 2" key="2">
    <citation type="submission" date="2018-11" db="EMBL/GenBank/DDBJ databases">
        <authorList>
            <consortium name="Pathogen Informatics"/>
        </authorList>
    </citation>
    <scope>NUCLEOTIDE SEQUENCE [LARGE SCALE GENOMIC DNA]</scope>
    <source>
        <strain evidence="1 2">NST_G2</strain>
    </source>
</reference>
<sequence>MTDRRMAVERLYFTTVTQITQPLSAPDLAELTAHIAHYQRLLPLYSFIKHFDVSLATIVDVLALTPEPHRAASDLKLEILVEKLLGQRFTSDFCDIYRSWNEVADGLSRSCIANLQLSLRWPLKNVGSVRPVTRMLSDSNSRSCHALLATAPQRFHPTPSPLVRRKIVSLLHYLFRHGGRAAKKLVFDRFMRLGMHKDMKVWTRAFVSF</sequence>
<keyword evidence="2" id="KW-1185">Reference proteome</keyword>
<dbReference type="EMBL" id="UYSU01035413">
    <property type="protein sequence ID" value="VDL96099.1"/>
    <property type="molecule type" value="Genomic_DNA"/>
</dbReference>